<keyword evidence="5 10" id="KW-0378">Hydrolase</keyword>
<evidence type="ECO:0000313" key="12">
    <source>
        <dbReference type="EMBL" id="QOR61745.1"/>
    </source>
</evidence>
<comment type="similarity">
    <text evidence="1 10 11">Belongs to the HAM1 NTPase family.</text>
</comment>
<reference evidence="12 13" key="1">
    <citation type="submission" date="2020-10" db="EMBL/GenBank/DDBJ databases">
        <title>The genome of sulfurovum sp.</title>
        <authorList>
            <person name="Xie S."/>
            <person name="Shao Z."/>
            <person name="Jiang L."/>
        </authorList>
    </citation>
    <scope>NUCLEOTIDE SEQUENCE [LARGE SCALE GENOMIC DNA]</scope>
    <source>
        <strain evidence="12 13">ST-419</strain>
    </source>
</reference>
<dbReference type="KEGG" id="sinu:IMZ28_09985"/>
<feature type="binding site" evidence="10">
    <location>
        <position position="74"/>
    </location>
    <ligand>
        <name>substrate</name>
    </ligand>
</feature>
<evidence type="ECO:0000256" key="9">
    <source>
        <dbReference type="ARBA" id="ARBA00052017"/>
    </source>
</evidence>
<dbReference type="GO" id="GO:0000166">
    <property type="term" value="F:nucleotide binding"/>
    <property type="evidence" value="ECO:0007669"/>
    <property type="project" value="UniProtKB-KW"/>
</dbReference>
<evidence type="ECO:0000256" key="1">
    <source>
        <dbReference type="ARBA" id="ARBA00008023"/>
    </source>
</evidence>
<dbReference type="InterPro" id="IPR029001">
    <property type="entry name" value="ITPase-like_fam"/>
</dbReference>
<dbReference type="GO" id="GO:0036220">
    <property type="term" value="F:ITP diphosphatase activity"/>
    <property type="evidence" value="ECO:0007669"/>
    <property type="project" value="UniProtKB-UniRule"/>
</dbReference>
<keyword evidence="7 10" id="KW-0546">Nucleotide metabolism</keyword>
<dbReference type="Pfam" id="PF01725">
    <property type="entry name" value="Ham1p_like"/>
    <property type="match status" value="1"/>
</dbReference>
<comment type="catalytic activity">
    <reaction evidence="10">
        <text>ITP + H2O = IMP + diphosphate + H(+)</text>
        <dbReference type="Rhea" id="RHEA:29399"/>
        <dbReference type="ChEBI" id="CHEBI:15377"/>
        <dbReference type="ChEBI" id="CHEBI:15378"/>
        <dbReference type="ChEBI" id="CHEBI:33019"/>
        <dbReference type="ChEBI" id="CHEBI:58053"/>
        <dbReference type="ChEBI" id="CHEBI:61402"/>
        <dbReference type="EC" id="3.6.1.66"/>
    </reaction>
</comment>
<evidence type="ECO:0000256" key="10">
    <source>
        <dbReference type="HAMAP-Rule" id="MF_01405"/>
    </source>
</evidence>
<evidence type="ECO:0000256" key="8">
    <source>
        <dbReference type="ARBA" id="ARBA00051875"/>
    </source>
</evidence>
<feature type="active site" description="Proton acceptor" evidence="10">
    <location>
        <position position="73"/>
    </location>
</feature>
<accession>A0A7M1S2S4</accession>
<evidence type="ECO:0000313" key="13">
    <source>
        <dbReference type="Proteomes" id="UP000595074"/>
    </source>
</evidence>
<dbReference type="GO" id="GO:0005829">
    <property type="term" value="C:cytosol"/>
    <property type="evidence" value="ECO:0007669"/>
    <property type="project" value="TreeGrafter"/>
</dbReference>
<comment type="catalytic activity">
    <reaction evidence="9 10">
        <text>XTP + H2O = XMP + diphosphate + H(+)</text>
        <dbReference type="Rhea" id="RHEA:28610"/>
        <dbReference type="ChEBI" id="CHEBI:15377"/>
        <dbReference type="ChEBI" id="CHEBI:15378"/>
        <dbReference type="ChEBI" id="CHEBI:33019"/>
        <dbReference type="ChEBI" id="CHEBI:57464"/>
        <dbReference type="ChEBI" id="CHEBI:61314"/>
        <dbReference type="EC" id="3.6.1.66"/>
    </reaction>
</comment>
<dbReference type="InterPro" id="IPR002637">
    <property type="entry name" value="RdgB/HAM1"/>
</dbReference>
<dbReference type="AlphaFoldDB" id="A0A7M1S2S4"/>
<feature type="binding site" evidence="10">
    <location>
        <begin position="155"/>
        <end position="158"/>
    </location>
    <ligand>
        <name>substrate</name>
    </ligand>
</feature>
<dbReference type="GO" id="GO:0017111">
    <property type="term" value="F:ribonucleoside triphosphate phosphatase activity"/>
    <property type="evidence" value="ECO:0007669"/>
    <property type="project" value="InterPro"/>
</dbReference>
<dbReference type="GO" id="GO:0046872">
    <property type="term" value="F:metal ion binding"/>
    <property type="evidence" value="ECO:0007669"/>
    <property type="project" value="UniProtKB-KW"/>
</dbReference>
<dbReference type="CDD" id="cd00515">
    <property type="entry name" value="HAM1"/>
    <property type="match status" value="1"/>
</dbReference>
<evidence type="ECO:0000256" key="4">
    <source>
        <dbReference type="ARBA" id="ARBA00022741"/>
    </source>
</evidence>
<comment type="caution">
    <text evidence="10">Lacks conserved residue(s) required for the propagation of feature annotation.</text>
</comment>
<evidence type="ECO:0000256" key="11">
    <source>
        <dbReference type="RuleBase" id="RU003781"/>
    </source>
</evidence>
<name>A0A7M1S2S4_9BACT</name>
<comment type="cofactor">
    <cofactor evidence="10">
        <name>Mg(2+)</name>
        <dbReference type="ChEBI" id="CHEBI:18420"/>
    </cofactor>
    <text evidence="10">Binds 1 Mg(2+) ion per subunit.</text>
</comment>
<dbReference type="EMBL" id="CP063164">
    <property type="protein sequence ID" value="QOR61745.1"/>
    <property type="molecule type" value="Genomic_DNA"/>
</dbReference>
<organism evidence="12 13">
    <name type="scientific">Sulfurovum indicum</name>
    <dbReference type="NCBI Taxonomy" id="2779528"/>
    <lineage>
        <taxon>Bacteria</taxon>
        <taxon>Pseudomonadati</taxon>
        <taxon>Campylobacterota</taxon>
        <taxon>Epsilonproteobacteria</taxon>
        <taxon>Campylobacterales</taxon>
        <taxon>Sulfurovaceae</taxon>
        <taxon>Sulfurovum</taxon>
    </lineage>
</organism>
<dbReference type="PANTHER" id="PTHR11067:SF9">
    <property type="entry name" value="INOSINE TRIPHOSPHATE PYROPHOSPHATASE"/>
    <property type="match status" value="1"/>
</dbReference>
<gene>
    <name evidence="12" type="primary">rdgB</name>
    <name evidence="12" type="ORF">IMZ28_09985</name>
</gene>
<evidence type="ECO:0000256" key="6">
    <source>
        <dbReference type="ARBA" id="ARBA00022842"/>
    </source>
</evidence>
<proteinExistence type="inferred from homology"/>
<dbReference type="NCBIfam" id="TIGR00042">
    <property type="entry name" value="RdgB/HAM1 family non-canonical purine NTP pyrophosphatase"/>
    <property type="match status" value="1"/>
</dbReference>
<dbReference type="GO" id="GO:0009117">
    <property type="term" value="P:nucleotide metabolic process"/>
    <property type="evidence" value="ECO:0007669"/>
    <property type="project" value="UniProtKB-KW"/>
</dbReference>
<evidence type="ECO:0000256" key="3">
    <source>
        <dbReference type="ARBA" id="ARBA00022723"/>
    </source>
</evidence>
<dbReference type="HAMAP" id="MF_01405">
    <property type="entry name" value="Non_canon_purine_NTPase"/>
    <property type="match status" value="1"/>
</dbReference>
<feature type="binding site" evidence="10">
    <location>
        <begin position="183"/>
        <end position="184"/>
    </location>
    <ligand>
        <name>substrate</name>
    </ligand>
</feature>
<keyword evidence="6 10" id="KW-0460">Magnesium</keyword>
<dbReference type="FunFam" id="3.90.950.10:FF:000001">
    <property type="entry name" value="dITP/XTP pyrophosphatase"/>
    <property type="match status" value="1"/>
</dbReference>
<dbReference type="Proteomes" id="UP000595074">
    <property type="component" value="Chromosome"/>
</dbReference>
<dbReference type="RefSeq" id="WP_197548454.1">
    <property type="nucleotide sequence ID" value="NZ_CP063164.1"/>
</dbReference>
<dbReference type="PANTHER" id="PTHR11067">
    <property type="entry name" value="INOSINE TRIPHOSPHATE PYROPHOSPHATASE/HAM1 PROTEIN"/>
    <property type="match status" value="1"/>
</dbReference>
<dbReference type="SUPFAM" id="SSF52972">
    <property type="entry name" value="ITPase-like"/>
    <property type="match status" value="1"/>
</dbReference>
<keyword evidence="3 10" id="KW-0479">Metal-binding</keyword>
<comment type="function">
    <text evidence="10">Pyrophosphatase that catalyzes the hydrolysis of nucleoside triphosphates to their monophosphate derivatives, with a high preference for the non-canonical purine nucleotides XTP (xanthosine triphosphate), dITP (deoxyinosine triphosphate) and ITP. Seems to function as a house-cleaning enzyme that removes non-canonical purine nucleotides from the nucleotide pool, thus preventing their incorporation into DNA/RNA and avoiding chromosomal lesions.</text>
</comment>
<sequence>MKLVLATGNKGKLREFRQMCQDEVVAFSDLLGAFDIVEDGATFAENALIKARTIYKKLKETYPSGNYFVISDDSGISLPVLDGAPGIYSARYAGEGANDKDNLYKLINAVKAKGLKETPAYYTAAIAIVSQYGEYVVHGWMHGKVIDKVRGDKGFGYDPMFIPSGFEKTLGELDDEVKSKISHRGKALALAKPIIQMLRRKDIH</sequence>
<evidence type="ECO:0000256" key="7">
    <source>
        <dbReference type="ARBA" id="ARBA00023080"/>
    </source>
</evidence>
<dbReference type="EC" id="3.6.1.66" evidence="10"/>
<evidence type="ECO:0000256" key="2">
    <source>
        <dbReference type="ARBA" id="ARBA00011738"/>
    </source>
</evidence>
<keyword evidence="4 10" id="KW-0547">Nucleotide-binding</keyword>
<dbReference type="GO" id="GO:0036222">
    <property type="term" value="F:XTP diphosphatase activity"/>
    <property type="evidence" value="ECO:0007669"/>
    <property type="project" value="UniProtKB-UniRule"/>
</dbReference>
<protein>
    <recommendedName>
        <fullName evidence="10">dITP/XTP pyrophosphatase</fullName>
        <ecNumber evidence="10">3.6.1.66</ecNumber>
    </recommendedName>
    <alternativeName>
        <fullName evidence="10">Non-canonical purine NTP pyrophosphatase</fullName>
    </alternativeName>
    <alternativeName>
        <fullName evidence="10">Non-standard purine NTP pyrophosphatase</fullName>
    </alternativeName>
    <alternativeName>
        <fullName evidence="10">Nucleoside-triphosphate diphosphatase</fullName>
    </alternativeName>
    <alternativeName>
        <fullName evidence="10">Nucleoside-triphosphate pyrophosphatase</fullName>
        <shortName evidence="10">NTPase</shortName>
    </alternativeName>
</protein>
<dbReference type="GO" id="GO:0035870">
    <property type="term" value="F:dITP diphosphatase activity"/>
    <property type="evidence" value="ECO:0007669"/>
    <property type="project" value="UniProtKB-UniRule"/>
</dbReference>
<keyword evidence="13" id="KW-1185">Reference proteome</keyword>
<dbReference type="InterPro" id="IPR020922">
    <property type="entry name" value="dITP/XTP_pyrophosphatase"/>
</dbReference>
<feature type="binding site" evidence="10">
    <location>
        <position position="178"/>
    </location>
    <ligand>
        <name>substrate</name>
    </ligand>
</feature>
<dbReference type="Gene3D" id="3.90.950.10">
    <property type="match status" value="1"/>
</dbReference>
<comment type="subunit">
    <text evidence="2 10">Homodimer.</text>
</comment>
<feature type="binding site" evidence="10">
    <location>
        <begin position="7"/>
        <end position="12"/>
    </location>
    <ligand>
        <name>substrate</name>
    </ligand>
</feature>
<dbReference type="GO" id="GO:0009146">
    <property type="term" value="P:purine nucleoside triphosphate catabolic process"/>
    <property type="evidence" value="ECO:0007669"/>
    <property type="project" value="UniProtKB-UniRule"/>
</dbReference>
<feature type="binding site" evidence="10">
    <location>
        <position position="73"/>
    </location>
    <ligand>
        <name>Mg(2+)</name>
        <dbReference type="ChEBI" id="CHEBI:18420"/>
    </ligand>
</feature>
<evidence type="ECO:0000256" key="5">
    <source>
        <dbReference type="ARBA" id="ARBA00022801"/>
    </source>
</evidence>
<comment type="catalytic activity">
    <reaction evidence="8 10">
        <text>dITP + H2O = dIMP + diphosphate + H(+)</text>
        <dbReference type="Rhea" id="RHEA:28342"/>
        <dbReference type="ChEBI" id="CHEBI:15377"/>
        <dbReference type="ChEBI" id="CHEBI:15378"/>
        <dbReference type="ChEBI" id="CHEBI:33019"/>
        <dbReference type="ChEBI" id="CHEBI:61194"/>
        <dbReference type="ChEBI" id="CHEBI:61382"/>
        <dbReference type="EC" id="3.6.1.66"/>
    </reaction>
</comment>